<dbReference type="EMBL" id="CM044708">
    <property type="protein sequence ID" value="KAI5650182.1"/>
    <property type="molecule type" value="Genomic_DNA"/>
</dbReference>
<protein>
    <submittedName>
        <fullName evidence="1">Uncharacterized protein</fullName>
    </submittedName>
</protein>
<sequence length="180" mass="21233">MAYYKLARARSNCYKDGDYGGNSYEGSHHRDAHFTHRSQMGIGNFCSCVKTFDQIPYDDYGANEGINDTYDYYEDSPYDVYKGITLKSLEIHQVHKEQKKLKERLRIFENEKNIEWEENMEIKEKERVEKEERIFNPLSCEIPRVINCHSNVANNVPLVLGIKDKGRRMKKELTNFYGNK</sequence>
<organism evidence="1 2">
    <name type="scientific">Catharanthus roseus</name>
    <name type="common">Madagascar periwinkle</name>
    <name type="synonym">Vinca rosea</name>
    <dbReference type="NCBI Taxonomy" id="4058"/>
    <lineage>
        <taxon>Eukaryota</taxon>
        <taxon>Viridiplantae</taxon>
        <taxon>Streptophyta</taxon>
        <taxon>Embryophyta</taxon>
        <taxon>Tracheophyta</taxon>
        <taxon>Spermatophyta</taxon>
        <taxon>Magnoliopsida</taxon>
        <taxon>eudicotyledons</taxon>
        <taxon>Gunneridae</taxon>
        <taxon>Pentapetalae</taxon>
        <taxon>asterids</taxon>
        <taxon>lamiids</taxon>
        <taxon>Gentianales</taxon>
        <taxon>Apocynaceae</taxon>
        <taxon>Rauvolfioideae</taxon>
        <taxon>Vinceae</taxon>
        <taxon>Catharanthinae</taxon>
        <taxon>Catharanthus</taxon>
    </lineage>
</organism>
<reference evidence="2" key="1">
    <citation type="journal article" date="2023" name="Nat. Plants">
        <title>Single-cell RNA sequencing provides a high-resolution roadmap for understanding the multicellular compartmentation of specialized metabolism.</title>
        <authorList>
            <person name="Sun S."/>
            <person name="Shen X."/>
            <person name="Li Y."/>
            <person name="Li Y."/>
            <person name="Wang S."/>
            <person name="Li R."/>
            <person name="Zhang H."/>
            <person name="Shen G."/>
            <person name="Guo B."/>
            <person name="Wei J."/>
            <person name="Xu J."/>
            <person name="St-Pierre B."/>
            <person name="Chen S."/>
            <person name="Sun C."/>
        </authorList>
    </citation>
    <scope>NUCLEOTIDE SEQUENCE [LARGE SCALE GENOMIC DNA]</scope>
</reference>
<dbReference type="Proteomes" id="UP001060085">
    <property type="component" value="Linkage Group LG08"/>
</dbReference>
<proteinExistence type="predicted"/>
<name>A0ACB9ZR33_CATRO</name>
<evidence type="ECO:0000313" key="1">
    <source>
        <dbReference type="EMBL" id="KAI5650182.1"/>
    </source>
</evidence>
<evidence type="ECO:0000313" key="2">
    <source>
        <dbReference type="Proteomes" id="UP001060085"/>
    </source>
</evidence>
<keyword evidence="2" id="KW-1185">Reference proteome</keyword>
<gene>
    <name evidence="1" type="ORF">M9H77_36187</name>
</gene>
<comment type="caution">
    <text evidence="1">The sequence shown here is derived from an EMBL/GenBank/DDBJ whole genome shotgun (WGS) entry which is preliminary data.</text>
</comment>
<accession>A0ACB9ZR33</accession>